<evidence type="ECO:0000256" key="2">
    <source>
        <dbReference type="SAM" id="SignalP"/>
    </source>
</evidence>
<dbReference type="HOGENOM" id="CLU_2958285_0_0_0"/>
<keyword evidence="2" id="KW-0732">Signal</keyword>
<dbReference type="EMBL" id="CP003364">
    <property type="protein sequence ID" value="AGA31375.1"/>
    <property type="molecule type" value="Genomic_DNA"/>
</dbReference>
<dbReference type="Proteomes" id="UP000010798">
    <property type="component" value="Chromosome"/>
</dbReference>
<dbReference type="KEGG" id="saci:Sinac_7336"/>
<feature type="signal peptide" evidence="2">
    <location>
        <begin position="1"/>
        <end position="17"/>
    </location>
</feature>
<dbReference type="AlphaFoldDB" id="L0DQW4"/>
<sequence length="59" mass="6134">MKWKPSLLLLFAALTLALLPTGCGQSTAPISPEEAKAIVGEDPDYLPNAGADKKAAKNP</sequence>
<evidence type="ECO:0000313" key="3">
    <source>
        <dbReference type="EMBL" id="AGA31375.1"/>
    </source>
</evidence>
<evidence type="ECO:0000313" key="4">
    <source>
        <dbReference type="Proteomes" id="UP000010798"/>
    </source>
</evidence>
<name>L0DQW4_SINAD</name>
<evidence type="ECO:0000256" key="1">
    <source>
        <dbReference type="SAM" id="MobiDB-lite"/>
    </source>
</evidence>
<accession>L0DQW4</accession>
<feature type="chain" id="PRO_5003941061" evidence="2">
    <location>
        <begin position="18"/>
        <end position="59"/>
    </location>
</feature>
<proteinExistence type="predicted"/>
<protein>
    <submittedName>
        <fullName evidence="3">Uncharacterized protein</fullName>
    </submittedName>
</protein>
<keyword evidence="4" id="KW-1185">Reference proteome</keyword>
<reference evidence="3 4" key="1">
    <citation type="submission" date="2012-02" db="EMBL/GenBank/DDBJ databases">
        <title>Complete sequence of chromosome of Singulisphaera acidiphila DSM 18658.</title>
        <authorList>
            <consortium name="US DOE Joint Genome Institute (JGI-PGF)"/>
            <person name="Lucas S."/>
            <person name="Copeland A."/>
            <person name="Lapidus A."/>
            <person name="Glavina del Rio T."/>
            <person name="Dalin E."/>
            <person name="Tice H."/>
            <person name="Bruce D."/>
            <person name="Goodwin L."/>
            <person name="Pitluck S."/>
            <person name="Peters L."/>
            <person name="Ovchinnikova G."/>
            <person name="Chertkov O."/>
            <person name="Kyrpides N."/>
            <person name="Mavromatis K."/>
            <person name="Ivanova N."/>
            <person name="Brettin T."/>
            <person name="Detter J.C."/>
            <person name="Han C."/>
            <person name="Larimer F."/>
            <person name="Land M."/>
            <person name="Hauser L."/>
            <person name="Markowitz V."/>
            <person name="Cheng J.-F."/>
            <person name="Hugenholtz P."/>
            <person name="Woyke T."/>
            <person name="Wu D."/>
            <person name="Tindall B."/>
            <person name="Pomrenke H."/>
            <person name="Brambilla E."/>
            <person name="Klenk H.-P."/>
            <person name="Eisen J.A."/>
        </authorList>
    </citation>
    <scope>NUCLEOTIDE SEQUENCE [LARGE SCALE GENOMIC DNA]</scope>
    <source>
        <strain evidence="4">ATCC BAA-1392 / DSM 18658 / VKM B-2454 / MOB10</strain>
    </source>
</reference>
<gene>
    <name evidence="3" type="ordered locus">Sinac_7336</name>
</gene>
<dbReference type="RefSeq" id="WP_015250444.1">
    <property type="nucleotide sequence ID" value="NC_019892.1"/>
</dbReference>
<organism evidence="3 4">
    <name type="scientific">Singulisphaera acidiphila (strain ATCC BAA-1392 / DSM 18658 / VKM B-2454 / MOB10)</name>
    <dbReference type="NCBI Taxonomy" id="886293"/>
    <lineage>
        <taxon>Bacteria</taxon>
        <taxon>Pseudomonadati</taxon>
        <taxon>Planctomycetota</taxon>
        <taxon>Planctomycetia</taxon>
        <taxon>Isosphaerales</taxon>
        <taxon>Isosphaeraceae</taxon>
        <taxon>Singulisphaera</taxon>
    </lineage>
</organism>
<feature type="region of interest" description="Disordered" evidence="1">
    <location>
        <begin position="39"/>
        <end position="59"/>
    </location>
</feature>